<gene>
    <name evidence="1" type="ORF">B296_00005859</name>
</gene>
<dbReference type="EMBL" id="AMZH03004879">
    <property type="protein sequence ID" value="RRT67894.1"/>
    <property type="molecule type" value="Genomic_DNA"/>
</dbReference>
<accession>A0A426ZV86</accession>
<comment type="caution">
    <text evidence="1">The sequence shown here is derived from an EMBL/GenBank/DDBJ whole genome shotgun (WGS) entry which is preliminary data.</text>
</comment>
<protein>
    <submittedName>
        <fullName evidence="1">Uncharacterized protein</fullName>
    </submittedName>
</protein>
<reference evidence="1 2" key="1">
    <citation type="journal article" date="2014" name="Agronomy (Basel)">
        <title>A Draft Genome Sequence for Ensete ventricosum, the Drought-Tolerant Tree Against Hunger.</title>
        <authorList>
            <person name="Harrison J."/>
            <person name="Moore K.A."/>
            <person name="Paszkiewicz K."/>
            <person name="Jones T."/>
            <person name="Grant M."/>
            <person name="Ambacheew D."/>
            <person name="Muzemil S."/>
            <person name="Studholme D.J."/>
        </authorList>
    </citation>
    <scope>NUCLEOTIDE SEQUENCE [LARGE SCALE GENOMIC DNA]</scope>
</reference>
<evidence type="ECO:0000313" key="1">
    <source>
        <dbReference type="EMBL" id="RRT67894.1"/>
    </source>
</evidence>
<sequence length="100" mass="11567">MRLETRLEGIGSPSRVLGACQDGVREFIGRRPRLTGRLSRVVERRFVEGIRKLVRNTSGDHQKKTKRLIARIPEAAELVGNRSDRWVNRPYPDFSDTFDF</sequence>
<dbReference type="AlphaFoldDB" id="A0A426ZV86"/>
<proteinExistence type="predicted"/>
<dbReference type="Proteomes" id="UP000287651">
    <property type="component" value="Unassembled WGS sequence"/>
</dbReference>
<organism evidence="1 2">
    <name type="scientific">Ensete ventricosum</name>
    <name type="common">Abyssinian banana</name>
    <name type="synonym">Musa ensete</name>
    <dbReference type="NCBI Taxonomy" id="4639"/>
    <lineage>
        <taxon>Eukaryota</taxon>
        <taxon>Viridiplantae</taxon>
        <taxon>Streptophyta</taxon>
        <taxon>Embryophyta</taxon>
        <taxon>Tracheophyta</taxon>
        <taxon>Spermatophyta</taxon>
        <taxon>Magnoliopsida</taxon>
        <taxon>Liliopsida</taxon>
        <taxon>Zingiberales</taxon>
        <taxon>Musaceae</taxon>
        <taxon>Ensete</taxon>
    </lineage>
</organism>
<evidence type="ECO:0000313" key="2">
    <source>
        <dbReference type="Proteomes" id="UP000287651"/>
    </source>
</evidence>
<name>A0A426ZV86_ENSVE</name>